<reference evidence="1 2" key="1">
    <citation type="submission" date="2017-07" db="EMBL/GenBank/DDBJ databases">
        <title>Amycolatopsis thailandensis Genome sequencing and assembly.</title>
        <authorList>
            <person name="Kaur N."/>
            <person name="Mayilraj S."/>
        </authorList>
    </citation>
    <scope>NUCLEOTIDE SEQUENCE [LARGE SCALE GENOMIC DNA]</scope>
    <source>
        <strain evidence="1 2">JCM 16380</strain>
    </source>
</reference>
<protein>
    <recommendedName>
        <fullName evidence="3">Dodecin domain-containing protein</fullName>
    </recommendedName>
</protein>
<sequence>MPQQIIEAYRARSSAEIASEINETLKKNKGKLRVDSIAMSEVAPPGNAAWVNALVVFEYIQ</sequence>
<dbReference type="EMBL" id="NMQT01000026">
    <property type="protein sequence ID" value="OXM57340.1"/>
    <property type="molecule type" value="Genomic_DNA"/>
</dbReference>
<dbReference type="Proteomes" id="UP000215223">
    <property type="component" value="Unassembled WGS sequence"/>
</dbReference>
<evidence type="ECO:0008006" key="3">
    <source>
        <dbReference type="Google" id="ProtNLM"/>
    </source>
</evidence>
<dbReference type="RefSeq" id="WP_093933280.1">
    <property type="nucleotide sequence ID" value="NZ_JBHXJK010000092.1"/>
</dbReference>
<evidence type="ECO:0000313" key="2">
    <source>
        <dbReference type="Proteomes" id="UP000215223"/>
    </source>
</evidence>
<keyword evidence="2" id="KW-1185">Reference proteome</keyword>
<proteinExistence type="predicted"/>
<comment type="caution">
    <text evidence="1">The sequence shown here is derived from an EMBL/GenBank/DDBJ whole genome shotgun (WGS) entry which is preliminary data.</text>
</comment>
<gene>
    <name evidence="1" type="ORF">CFP71_08485</name>
</gene>
<evidence type="ECO:0000313" key="1">
    <source>
        <dbReference type="EMBL" id="OXM57340.1"/>
    </source>
</evidence>
<accession>A0A229SET7</accession>
<organism evidence="1 2">
    <name type="scientific">Amycolatopsis thailandensis</name>
    <dbReference type="NCBI Taxonomy" id="589330"/>
    <lineage>
        <taxon>Bacteria</taxon>
        <taxon>Bacillati</taxon>
        <taxon>Actinomycetota</taxon>
        <taxon>Actinomycetes</taxon>
        <taxon>Pseudonocardiales</taxon>
        <taxon>Pseudonocardiaceae</taxon>
        <taxon>Amycolatopsis</taxon>
    </lineage>
</organism>
<name>A0A229SET7_9PSEU</name>
<dbReference type="AlphaFoldDB" id="A0A229SET7"/>